<evidence type="ECO:0000313" key="2">
    <source>
        <dbReference type="Proteomes" id="UP000257144"/>
    </source>
</evidence>
<dbReference type="EMBL" id="QNQT01000001">
    <property type="protein sequence ID" value="RDU38457.1"/>
    <property type="molecule type" value="Genomic_DNA"/>
</dbReference>
<dbReference type="Proteomes" id="UP000257144">
    <property type="component" value="Unassembled WGS sequence"/>
</dbReference>
<evidence type="ECO:0000313" key="1">
    <source>
        <dbReference type="EMBL" id="RDU38457.1"/>
    </source>
</evidence>
<dbReference type="InterPro" id="IPR025613">
    <property type="entry name" value="YlbE"/>
</dbReference>
<comment type="caution">
    <text evidence="1">The sequence shown here is derived from an EMBL/GenBank/DDBJ whole genome shotgun (WGS) entry which is preliminary data.</text>
</comment>
<dbReference type="Pfam" id="PF14003">
    <property type="entry name" value="YlbE"/>
    <property type="match status" value="1"/>
</dbReference>
<keyword evidence="2" id="KW-1185">Reference proteome</keyword>
<evidence type="ECO:0008006" key="3">
    <source>
        <dbReference type="Google" id="ProtNLM"/>
    </source>
</evidence>
<name>A0A3D8GVI9_9BACI</name>
<accession>A0A3D8GVI9</accession>
<proteinExistence type="predicted"/>
<dbReference type="RefSeq" id="WP_115450378.1">
    <property type="nucleotide sequence ID" value="NZ_QNQT01000001.1"/>
</dbReference>
<gene>
    <name evidence="1" type="ORF">DRW41_02520</name>
</gene>
<dbReference type="OrthoDB" id="1646085at2"/>
<dbReference type="AlphaFoldDB" id="A0A3D8GVI9"/>
<reference evidence="1 2" key="1">
    <citation type="submission" date="2018-07" db="EMBL/GenBank/DDBJ databases">
        <title>Bacillus sp. YLB-04 draft genome sequence.</title>
        <authorList>
            <person name="Yu L."/>
            <person name="Tang X."/>
        </authorList>
    </citation>
    <scope>NUCLEOTIDE SEQUENCE [LARGE SCALE GENOMIC DNA]</scope>
    <source>
        <strain evidence="1 2">YLB-04</strain>
    </source>
</reference>
<sequence>MRAEVMEYISGRKDLKQFLREQPVWYRKLSRNPNDLEAFETASLYFFEKTIPHRVAKFSNGVQMASMMFQMLQSMKSSNQGG</sequence>
<protein>
    <recommendedName>
        <fullName evidence="3">YlbE-like protein</fullName>
    </recommendedName>
</protein>
<organism evidence="1 2">
    <name type="scientific">Neobacillus piezotolerans</name>
    <dbReference type="NCBI Taxonomy" id="2259171"/>
    <lineage>
        <taxon>Bacteria</taxon>
        <taxon>Bacillati</taxon>
        <taxon>Bacillota</taxon>
        <taxon>Bacilli</taxon>
        <taxon>Bacillales</taxon>
        <taxon>Bacillaceae</taxon>
        <taxon>Neobacillus</taxon>
    </lineage>
</organism>